<reference evidence="1" key="1">
    <citation type="submission" date="2022-09" db="EMBL/GenBank/DDBJ databases">
        <title>Aureispira anguillicida sp. nov., isolated from Leptocephalus of Japanese eel Anguilla japonica.</title>
        <authorList>
            <person name="Yuasa K."/>
            <person name="Mekata T."/>
            <person name="Ikunari K."/>
        </authorList>
    </citation>
    <scope>NUCLEOTIDE SEQUENCE</scope>
    <source>
        <strain evidence="1">EL160426</strain>
    </source>
</reference>
<evidence type="ECO:0000313" key="1">
    <source>
        <dbReference type="EMBL" id="BDS13491.1"/>
    </source>
</evidence>
<sequence length="162" mass="18610">MLWDFRLVHQNIKIMKKIFTSLIFVFSLVVLTNAQLTKTLSKSVDLEETHTAYIMLPGNVTVTEWEEKYLRVTTTLDVENMGESIVKRLMIIGRYNLEAKKDKYGKMMVLTMPNTTNFVTIKGVDLIERYSFEVNVPKGYNILVKEGSNSNMSYAKAKLGEL</sequence>
<organism evidence="1 2">
    <name type="scientific">Aureispira anguillae</name>
    <dbReference type="NCBI Taxonomy" id="2864201"/>
    <lineage>
        <taxon>Bacteria</taxon>
        <taxon>Pseudomonadati</taxon>
        <taxon>Bacteroidota</taxon>
        <taxon>Saprospiria</taxon>
        <taxon>Saprospirales</taxon>
        <taxon>Saprospiraceae</taxon>
        <taxon>Aureispira</taxon>
    </lineage>
</organism>
<keyword evidence="2" id="KW-1185">Reference proteome</keyword>
<dbReference type="KEGG" id="aup:AsAng_0042290"/>
<dbReference type="Proteomes" id="UP001060919">
    <property type="component" value="Chromosome"/>
</dbReference>
<evidence type="ECO:0000313" key="2">
    <source>
        <dbReference type="Proteomes" id="UP001060919"/>
    </source>
</evidence>
<accession>A0A916DUM3</accession>
<dbReference type="AlphaFoldDB" id="A0A916DUM3"/>
<protein>
    <submittedName>
        <fullName evidence="1">Uncharacterized protein</fullName>
    </submittedName>
</protein>
<name>A0A916DUM3_9BACT</name>
<gene>
    <name evidence="1" type="ORF">AsAng_0042290</name>
</gene>
<proteinExistence type="predicted"/>
<dbReference type="EMBL" id="AP026867">
    <property type="protein sequence ID" value="BDS13491.1"/>
    <property type="molecule type" value="Genomic_DNA"/>
</dbReference>